<reference evidence="21" key="1">
    <citation type="submission" date="2022-04" db="EMBL/GenBank/DDBJ databases">
        <title>Mucilaginibacter sp. RS28 isolated from freshwater.</title>
        <authorList>
            <person name="Ko S.-R."/>
        </authorList>
    </citation>
    <scope>NUCLEOTIDE SEQUENCE</scope>
    <source>
        <strain evidence="21">RS28</strain>
    </source>
</reference>
<keyword evidence="22" id="KW-1185">Reference proteome</keyword>
<dbReference type="InterPro" id="IPR049712">
    <property type="entry name" value="Poly_export"/>
</dbReference>
<dbReference type="GO" id="GO:0006811">
    <property type="term" value="P:monoatomic ion transport"/>
    <property type="evidence" value="ECO:0007669"/>
    <property type="project" value="UniProtKB-KW"/>
</dbReference>
<dbReference type="InterPro" id="IPR003715">
    <property type="entry name" value="Poly_export_N"/>
</dbReference>
<dbReference type="PANTHER" id="PTHR33619:SF3">
    <property type="entry name" value="POLYSACCHARIDE EXPORT PROTEIN GFCE-RELATED"/>
    <property type="match status" value="1"/>
</dbReference>
<feature type="domain" description="Soluble ligand binding" evidence="19">
    <location>
        <begin position="514"/>
        <end position="561"/>
    </location>
</feature>
<evidence type="ECO:0000256" key="7">
    <source>
        <dbReference type="ARBA" id="ARBA00022729"/>
    </source>
</evidence>
<evidence type="ECO:0000256" key="15">
    <source>
        <dbReference type="SAM" id="MobiDB-lite"/>
    </source>
</evidence>
<keyword evidence="14" id="KW-0449">Lipoprotein</keyword>
<keyword evidence="9" id="KW-0406">Ion transport</keyword>
<comment type="caution">
    <text evidence="21">The sequence shown here is derived from an EMBL/GenBank/DDBJ whole genome shotgun (WGS) entry which is preliminary data.</text>
</comment>
<dbReference type="InterPro" id="IPR054765">
    <property type="entry name" value="SLBB_dom"/>
</dbReference>
<evidence type="ECO:0000256" key="9">
    <source>
        <dbReference type="ARBA" id="ARBA00023065"/>
    </source>
</evidence>
<keyword evidence="5" id="KW-0762">Sugar transport</keyword>
<evidence type="ECO:0000259" key="18">
    <source>
        <dbReference type="Pfam" id="PF02563"/>
    </source>
</evidence>
<dbReference type="GO" id="GO:0015159">
    <property type="term" value="F:polysaccharide transmembrane transporter activity"/>
    <property type="evidence" value="ECO:0007669"/>
    <property type="project" value="InterPro"/>
</dbReference>
<dbReference type="Pfam" id="PF10531">
    <property type="entry name" value="SLBB"/>
    <property type="match status" value="5"/>
</dbReference>
<evidence type="ECO:0000256" key="5">
    <source>
        <dbReference type="ARBA" id="ARBA00022597"/>
    </source>
</evidence>
<gene>
    <name evidence="21" type="ORF">MUY27_08825</name>
</gene>
<evidence type="ECO:0000256" key="8">
    <source>
        <dbReference type="ARBA" id="ARBA00023047"/>
    </source>
</evidence>
<dbReference type="GO" id="GO:0046930">
    <property type="term" value="C:pore complex"/>
    <property type="evidence" value="ECO:0007669"/>
    <property type="project" value="UniProtKB-KW"/>
</dbReference>
<comment type="similarity">
    <text evidence="2">Belongs to the BexD/CtrA/VexA family.</text>
</comment>
<protein>
    <submittedName>
        <fullName evidence="21">SLBB domain-containing protein</fullName>
    </submittedName>
</protein>
<evidence type="ECO:0000259" key="19">
    <source>
        <dbReference type="Pfam" id="PF10531"/>
    </source>
</evidence>
<proteinExistence type="inferred from homology"/>
<keyword evidence="11 16" id="KW-0472">Membrane</keyword>
<comment type="subcellular location">
    <subcellularLocation>
        <location evidence="1">Cell outer membrane</location>
        <topology evidence="1">Multi-pass membrane protein</topology>
    </subcellularLocation>
</comment>
<feature type="domain" description="Soluble ligand binding" evidence="19">
    <location>
        <begin position="746"/>
        <end position="782"/>
    </location>
</feature>
<accession>A0A9X1X3R8</accession>
<evidence type="ECO:0000256" key="12">
    <source>
        <dbReference type="ARBA" id="ARBA00023139"/>
    </source>
</evidence>
<evidence type="ECO:0000256" key="16">
    <source>
        <dbReference type="SAM" id="Phobius"/>
    </source>
</evidence>
<organism evidence="21 22">
    <name type="scientific">Mucilaginibacter straminoryzae</name>
    <dbReference type="NCBI Taxonomy" id="2932774"/>
    <lineage>
        <taxon>Bacteria</taxon>
        <taxon>Pseudomonadati</taxon>
        <taxon>Bacteroidota</taxon>
        <taxon>Sphingobacteriia</taxon>
        <taxon>Sphingobacteriales</taxon>
        <taxon>Sphingobacteriaceae</taxon>
        <taxon>Mucilaginibacter</taxon>
    </lineage>
</organism>
<feature type="domain" description="SLBB" evidence="20">
    <location>
        <begin position="258"/>
        <end position="335"/>
    </location>
</feature>
<evidence type="ECO:0000256" key="1">
    <source>
        <dbReference type="ARBA" id="ARBA00004571"/>
    </source>
</evidence>
<evidence type="ECO:0000256" key="2">
    <source>
        <dbReference type="ARBA" id="ARBA00009450"/>
    </source>
</evidence>
<feature type="region of interest" description="Disordered" evidence="15">
    <location>
        <begin position="652"/>
        <end position="673"/>
    </location>
</feature>
<feature type="transmembrane region" description="Helical" evidence="16">
    <location>
        <begin position="826"/>
        <end position="849"/>
    </location>
</feature>
<keyword evidence="3" id="KW-0813">Transport</keyword>
<feature type="signal peptide" evidence="17">
    <location>
        <begin position="1"/>
        <end position="24"/>
    </location>
</feature>
<feature type="region of interest" description="Disordered" evidence="15">
    <location>
        <begin position="83"/>
        <end position="143"/>
    </location>
</feature>
<evidence type="ECO:0000256" key="4">
    <source>
        <dbReference type="ARBA" id="ARBA00022452"/>
    </source>
</evidence>
<keyword evidence="10" id="KW-0626">Porin</keyword>
<feature type="domain" description="Polysaccharide export protein N-terminal" evidence="18">
    <location>
        <begin position="173"/>
        <end position="237"/>
    </location>
</feature>
<feature type="compositionally biased region" description="Polar residues" evidence="15">
    <location>
        <begin position="120"/>
        <end position="132"/>
    </location>
</feature>
<name>A0A9X1X3R8_9SPHI</name>
<dbReference type="EMBL" id="JALJEJ010000003">
    <property type="protein sequence ID" value="MCJ8209810.1"/>
    <property type="molecule type" value="Genomic_DNA"/>
</dbReference>
<dbReference type="RefSeq" id="WP_245129642.1">
    <property type="nucleotide sequence ID" value="NZ_JALJEJ010000003.1"/>
</dbReference>
<evidence type="ECO:0000259" key="20">
    <source>
        <dbReference type="Pfam" id="PF22461"/>
    </source>
</evidence>
<sequence>MAFKKILRAAILFIIVFASYTAYSQTNLSDVRVDELSDDQIRQLIQRAKGVGYTTDQQIEQMASAQGLKPEEVQKLDQRLQKIRKSDQSGSNDNTTGSGSGLNGLRDNQNSNLDGRRYTNPDSLQSDTSGNFRNRNNQRQNRDVFGNLVPKIFGSELFKNSRMTFEPNLRLATPMNYVIGPDDQLLVDITGDNEASYQLKVSPEGTIKVQYAGLISVGGLTIEQATSKIKATLAKTYPGLRSGRTQVAVNLGNIRSIRVSLVGEVVKPGTYTLSSVSTVFNALSASGGPNDNGSFRNIQVVRNNKIIATIDVYDFLLKGIQRNNVRLQDQDVINIPVYKTRVELSGEVKRPALYEVQSNENLQEVLNFGGGFTNKAYTAAVKILQNTAKERRIIDVSSSDYNTYHPANGDKVVIEAILDRFENRVTIEGAVFRPGKYELDKGLTLKALIQKAEGLKEDAFLNRGYISRLNLDNTLSLITFDVQNIMNGTSADIPLQREDKVTISSIFDLRDEYKVQVQGEVRFPGTFKYADNMTLESVIQMAGGFKEGATPNRIEVSRRVKNSDAKSATSTVAQIFTVNVDQNLKLVGEPFILQPYDIVSVRSAEGYEVQKTVSIQGEVLYPGIYTIQRKNERISDLVKRAGGLTALAFPEGASLKRPGPPKDKLKKSRTDSLKAEDEKLRLINLRRLQMAQGVKDTLSLKEDSASVRSDMVGIELKKILQNPSSRYDLLLEDGDIINVPKELQTIRVSGEVLKPTNIIYKPGKTMEQYINESGGFTYNANKRGAYIEYANGAIKSTRKFLFFYDYPDVKPGGEIFVPKHAPREKLGITGIVGLSTALASLAAVLVTVLRK</sequence>
<feature type="chain" id="PRO_5040917056" evidence="17">
    <location>
        <begin position="25"/>
        <end position="851"/>
    </location>
</feature>
<keyword evidence="16" id="KW-1133">Transmembrane helix</keyword>
<dbReference type="Pfam" id="PF02563">
    <property type="entry name" value="Poly_export"/>
    <property type="match status" value="1"/>
</dbReference>
<dbReference type="Proteomes" id="UP001139450">
    <property type="component" value="Unassembled WGS sequence"/>
</dbReference>
<dbReference type="GO" id="GO:0015288">
    <property type="term" value="F:porin activity"/>
    <property type="evidence" value="ECO:0007669"/>
    <property type="project" value="UniProtKB-KW"/>
</dbReference>
<keyword evidence="8" id="KW-0625">Polysaccharide transport</keyword>
<feature type="domain" description="Soluble ligand binding" evidence="19">
    <location>
        <begin position="342"/>
        <end position="385"/>
    </location>
</feature>
<dbReference type="InterPro" id="IPR019554">
    <property type="entry name" value="Soluble_ligand-bd"/>
</dbReference>
<evidence type="ECO:0000256" key="3">
    <source>
        <dbReference type="ARBA" id="ARBA00022448"/>
    </source>
</evidence>
<dbReference type="Gene3D" id="3.10.560.10">
    <property type="entry name" value="Outer membrane lipoprotein wza domain like"/>
    <property type="match status" value="6"/>
</dbReference>
<feature type="domain" description="Soluble ligand binding" evidence="19">
    <location>
        <begin position="613"/>
        <end position="648"/>
    </location>
</feature>
<keyword evidence="4" id="KW-1134">Transmembrane beta strand</keyword>
<dbReference type="AlphaFoldDB" id="A0A9X1X3R8"/>
<evidence type="ECO:0000256" key="13">
    <source>
        <dbReference type="ARBA" id="ARBA00023237"/>
    </source>
</evidence>
<dbReference type="PANTHER" id="PTHR33619">
    <property type="entry name" value="POLYSACCHARIDE EXPORT PROTEIN GFCE-RELATED"/>
    <property type="match status" value="1"/>
</dbReference>
<evidence type="ECO:0000313" key="21">
    <source>
        <dbReference type="EMBL" id="MCJ8209810.1"/>
    </source>
</evidence>
<feature type="domain" description="Soluble ligand binding" evidence="19">
    <location>
        <begin position="424"/>
        <end position="468"/>
    </location>
</feature>
<keyword evidence="12" id="KW-0564">Palmitate</keyword>
<dbReference type="Pfam" id="PF22461">
    <property type="entry name" value="SLBB_2"/>
    <property type="match status" value="1"/>
</dbReference>
<dbReference type="GO" id="GO:0009279">
    <property type="term" value="C:cell outer membrane"/>
    <property type="evidence" value="ECO:0007669"/>
    <property type="project" value="UniProtKB-SubCell"/>
</dbReference>
<keyword evidence="7 17" id="KW-0732">Signal</keyword>
<feature type="compositionally biased region" description="Basic and acidic residues" evidence="15">
    <location>
        <begin position="660"/>
        <end position="673"/>
    </location>
</feature>
<evidence type="ECO:0000256" key="17">
    <source>
        <dbReference type="SAM" id="SignalP"/>
    </source>
</evidence>
<evidence type="ECO:0000256" key="6">
    <source>
        <dbReference type="ARBA" id="ARBA00022692"/>
    </source>
</evidence>
<evidence type="ECO:0000256" key="14">
    <source>
        <dbReference type="ARBA" id="ARBA00023288"/>
    </source>
</evidence>
<evidence type="ECO:0000256" key="11">
    <source>
        <dbReference type="ARBA" id="ARBA00023136"/>
    </source>
</evidence>
<evidence type="ECO:0000256" key="10">
    <source>
        <dbReference type="ARBA" id="ARBA00023114"/>
    </source>
</evidence>
<keyword evidence="6 16" id="KW-0812">Transmembrane</keyword>
<keyword evidence="13" id="KW-0998">Cell outer membrane</keyword>
<evidence type="ECO:0000313" key="22">
    <source>
        <dbReference type="Proteomes" id="UP001139450"/>
    </source>
</evidence>